<evidence type="ECO:0000313" key="2">
    <source>
        <dbReference type="EMBL" id="VFJ69709.1"/>
    </source>
</evidence>
<dbReference type="EMBL" id="CAADEW010000003">
    <property type="protein sequence ID" value="VFJ43174.1"/>
    <property type="molecule type" value="Genomic_DNA"/>
</dbReference>
<proteinExistence type="predicted"/>
<name>A0A450RVK9_9GAMM</name>
<evidence type="ECO:0000313" key="1">
    <source>
        <dbReference type="EMBL" id="VFJ43174.1"/>
    </source>
</evidence>
<sequence>MCTTSLPNHVSGVYIDRTFTNPNVILALRHVDENILAEMLDDAEVLEALMRIRESGEPTRPADEFFSELRKELD</sequence>
<reference evidence="1" key="1">
    <citation type="submission" date="2019-02" db="EMBL/GenBank/DDBJ databases">
        <authorList>
            <person name="Gruber-Vodicka R. H."/>
            <person name="Seah K. B. B."/>
        </authorList>
    </citation>
    <scope>NUCLEOTIDE SEQUENCE</scope>
    <source>
        <strain evidence="2">BECK_BZ106</strain>
        <strain evidence="1">BECK_BZ15</strain>
    </source>
</reference>
<dbReference type="EMBL" id="CAADFD010000170">
    <property type="protein sequence ID" value="VFJ69709.1"/>
    <property type="molecule type" value="Genomic_DNA"/>
</dbReference>
<dbReference type="AlphaFoldDB" id="A0A450RVK9"/>
<accession>A0A450RVK9</accession>
<protein>
    <submittedName>
        <fullName evidence="1">Uncharacterized protein</fullName>
    </submittedName>
</protein>
<organism evidence="1">
    <name type="scientific">Candidatus Kentrum sp. FW</name>
    <dbReference type="NCBI Taxonomy" id="2126338"/>
    <lineage>
        <taxon>Bacteria</taxon>
        <taxon>Pseudomonadati</taxon>
        <taxon>Pseudomonadota</taxon>
        <taxon>Gammaproteobacteria</taxon>
        <taxon>Candidatus Kentrum</taxon>
    </lineage>
</organism>
<gene>
    <name evidence="1" type="ORF">BECKFW1821A_GA0114235_10039</name>
    <name evidence="2" type="ORF">BECKFW1821B_GA0114236_11704</name>
</gene>